<dbReference type="PANTHER" id="PTHR39639:SF1">
    <property type="entry name" value="DUF262 DOMAIN-CONTAINING PROTEIN"/>
    <property type="match status" value="1"/>
</dbReference>
<organism evidence="2 3">
    <name type="scientific">Thalassomonas haliotis</name>
    <dbReference type="NCBI Taxonomy" id="485448"/>
    <lineage>
        <taxon>Bacteria</taxon>
        <taxon>Pseudomonadati</taxon>
        <taxon>Pseudomonadota</taxon>
        <taxon>Gammaproteobacteria</taxon>
        <taxon>Alteromonadales</taxon>
        <taxon>Colwelliaceae</taxon>
        <taxon>Thalassomonas</taxon>
    </lineage>
</organism>
<reference evidence="2 3" key="1">
    <citation type="journal article" date="2022" name="Mar. Drugs">
        <title>Bioassay-Guided Fractionation Leads to the Detection of Cholic Acid Generated by the Rare Thalassomonas sp.</title>
        <authorList>
            <person name="Pheiffer F."/>
            <person name="Schneider Y.K."/>
            <person name="Hansen E.H."/>
            <person name="Andersen J.H."/>
            <person name="Isaksson J."/>
            <person name="Busche T."/>
            <person name="R C."/>
            <person name="Kalinowski J."/>
            <person name="Zyl L.V."/>
            <person name="Trindade M."/>
        </authorList>
    </citation>
    <scope>NUCLEOTIDE SEQUENCE [LARGE SCALE GENOMIC DNA]</scope>
    <source>
        <strain evidence="2 3">A5K-61T</strain>
    </source>
</reference>
<keyword evidence="3" id="KW-1185">Reference proteome</keyword>
<dbReference type="Proteomes" id="UP001215231">
    <property type="component" value="Chromosome"/>
</dbReference>
<feature type="domain" description="GmrSD restriction endonucleases N-terminal" evidence="1">
    <location>
        <begin position="17"/>
        <end position="158"/>
    </location>
</feature>
<dbReference type="RefSeq" id="WP_274053872.1">
    <property type="nucleotide sequence ID" value="NZ_CP059693.1"/>
</dbReference>
<dbReference type="Pfam" id="PF03235">
    <property type="entry name" value="GmrSD_N"/>
    <property type="match status" value="1"/>
</dbReference>
<proteinExistence type="predicted"/>
<dbReference type="EMBL" id="CP059693">
    <property type="protein sequence ID" value="WDE13489.1"/>
    <property type="molecule type" value="Genomic_DNA"/>
</dbReference>
<evidence type="ECO:0000313" key="3">
    <source>
        <dbReference type="Proteomes" id="UP001215231"/>
    </source>
</evidence>
<accession>A0ABY7VIE4</accession>
<evidence type="ECO:0000259" key="1">
    <source>
        <dbReference type="Pfam" id="PF03235"/>
    </source>
</evidence>
<gene>
    <name evidence="2" type="ORF">H3N35_08660</name>
</gene>
<name>A0ABY7VIE4_9GAMM</name>
<sequence length="399" mass="46362">MHIKERNEKISSVYDDIVEKELDLKPDFQRGEVWSTSKKKLLIDSIFREWHVPPIHVVLLANGTAEVLDGQQRLTAISEFKENRFSIDGSIEPKDENIMGMHNKKYRDLDIDNKRIFDRFLLKIYEIRDYNQGEPSELFYRLNQTVKLTSAEARNSIYGDVREDIKALVDHMEKVEVDKKILGFSNSRMAYNDMLSRVCMYLEKGHLRATVNDSTLNERYRHEQEFSSQILTAVESALSFLGGMQSYISEHDITLNLTKASSLNWLVFISREHLNGKYSEEDADEFEEAFLNLELAKYAVKNNEKIDKDVVDFFEFDEAVLRELILIYIERSSSRVMSVGSIIIRDILLTLSCYRAGIEISLSSDDEELLKETIEDLEGDVDPKSSIEYIADQWQETFL</sequence>
<evidence type="ECO:0000313" key="2">
    <source>
        <dbReference type="EMBL" id="WDE13489.1"/>
    </source>
</evidence>
<protein>
    <submittedName>
        <fullName evidence="2">DUF262 domain-containing protein</fullName>
    </submittedName>
</protein>
<dbReference type="PANTHER" id="PTHR39639">
    <property type="entry name" value="CHROMOSOME 16, WHOLE GENOME SHOTGUN SEQUENCE"/>
    <property type="match status" value="1"/>
</dbReference>
<dbReference type="InterPro" id="IPR004919">
    <property type="entry name" value="GmrSD_N"/>
</dbReference>